<dbReference type="SUPFAM" id="SSF103657">
    <property type="entry name" value="BAR/IMD domain-like"/>
    <property type="match status" value="1"/>
</dbReference>
<evidence type="ECO:0000256" key="3">
    <source>
        <dbReference type="SAM" id="Coils"/>
    </source>
</evidence>
<dbReference type="Gene3D" id="1.20.1270.60">
    <property type="entry name" value="Arfaptin homology (AH) domain/BAR domain"/>
    <property type="match status" value="1"/>
</dbReference>
<dbReference type="GO" id="GO:0006897">
    <property type="term" value="P:endocytosis"/>
    <property type="evidence" value="ECO:0007669"/>
    <property type="project" value="InterPro"/>
</dbReference>
<gene>
    <name evidence="4" type="ORF">OCBIM_22008270mg</name>
</gene>
<name>A0A0L8HSJ3_OCTBM</name>
<dbReference type="GO" id="GO:0005737">
    <property type="term" value="C:cytoplasm"/>
    <property type="evidence" value="ECO:0007669"/>
    <property type="project" value="UniProtKB-SubCell"/>
</dbReference>
<sequence>MSKIFRRLSTPKENVTLRDEENEFEKESKKLEDLNETCRKLNEVSKKCSETASSLSKCEWRITQDLMASTLCKSESKLMHYCEEWDNSIVKLNLHMQEMMLVEPIQKFNSIFPIFHEAKKKWQQSLEEYKRCEAKVKKYQDRERTGNNIVKLNQSQKSLTPAKGKCYELHTILMEDMSKLYDLQISYPQSCIEALIKSQVAYNSECYKIYSELAGHLNPDTFTSEEYGNRIQQKLSDIKALSIVDSLVT</sequence>
<dbReference type="OrthoDB" id="446293at2759"/>
<feature type="coiled-coil region" evidence="3">
    <location>
        <begin position="14"/>
        <end position="51"/>
    </location>
</feature>
<protein>
    <recommendedName>
        <fullName evidence="5">BAR domain-containing protein</fullName>
    </recommendedName>
</protein>
<proteinExistence type="predicted"/>
<dbReference type="InterPro" id="IPR027267">
    <property type="entry name" value="AH/BAR_dom_sf"/>
</dbReference>
<dbReference type="STRING" id="37653.A0A0L8HSJ3"/>
<comment type="subcellular location">
    <subcellularLocation>
        <location evidence="1">Cytoplasm</location>
    </subcellularLocation>
</comment>
<dbReference type="EMBL" id="KQ417492">
    <property type="protein sequence ID" value="KOF91715.1"/>
    <property type="molecule type" value="Genomic_DNA"/>
</dbReference>
<keyword evidence="2" id="KW-0963">Cytoplasm</keyword>
<dbReference type="PANTHER" id="PTHR47174:SF3">
    <property type="entry name" value="BRIDGING INTEGRATOR 3"/>
    <property type="match status" value="1"/>
</dbReference>
<dbReference type="AlphaFoldDB" id="A0A0L8HSJ3"/>
<organism evidence="4">
    <name type="scientific">Octopus bimaculoides</name>
    <name type="common">California two-spotted octopus</name>
    <dbReference type="NCBI Taxonomy" id="37653"/>
    <lineage>
        <taxon>Eukaryota</taxon>
        <taxon>Metazoa</taxon>
        <taxon>Spiralia</taxon>
        <taxon>Lophotrochozoa</taxon>
        <taxon>Mollusca</taxon>
        <taxon>Cephalopoda</taxon>
        <taxon>Coleoidea</taxon>
        <taxon>Octopodiformes</taxon>
        <taxon>Octopoda</taxon>
        <taxon>Incirrata</taxon>
        <taxon>Octopodidae</taxon>
        <taxon>Octopus</taxon>
    </lineage>
</organism>
<dbReference type="PANTHER" id="PTHR47174">
    <property type="entry name" value="BRIDGING INTEGRATOR 3"/>
    <property type="match status" value="1"/>
</dbReference>
<dbReference type="InterPro" id="IPR046982">
    <property type="entry name" value="BIN3/RVS161-like"/>
</dbReference>
<reference evidence="4" key="1">
    <citation type="submission" date="2015-07" db="EMBL/GenBank/DDBJ databases">
        <title>MeaNS - Measles Nucleotide Surveillance Program.</title>
        <authorList>
            <person name="Tran T."/>
            <person name="Druce J."/>
        </authorList>
    </citation>
    <scope>NUCLEOTIDE SEQUENCE</scope>
    <source>
        <strain evidence="4">UCB-OBI-ISO-001</strain>
        <tissue evidence="4">Gonad</tissue>
    </source>
</reference>
<evidence type="ECO:0000256" key="1">
    <source>
        <dbReference type="ARBA" id="ARBA00004496"/>
    </source>
</evidence>
<dbReference type="GO" id="GO:0097320">
    <property type="term" value="P:plasma membrane tubulation"/>
    <property type="evidence" value="ECO:0007669"/>
    <property type="project" value="TreeGrafter"/>
</dbReference>
<keyword evidence="3" id="KW-0175">Coiled coil</keyword>
<evidence type="ECO:0008006" key="5">
    <source>
        <dbReference type="Google" id="ProtNLM"/>
    </source>
</evidence>
<dbReference type="GO" id="GO:0015629">
    <property type="term" value="C:actin cytoskeleton"/>
    <property type="evidence" value="ECO:0007669"/>
    <property type="project" value="TreeGrafter"/>
</dbReference>
<evidence type="ECO:0000256" key="2">
    <source>
        <dbReference type="ARBA" id="ARBA00022490"/>
    </source>
</evidence>
<dbReference type="GO" id="GO:0008289">
    <property type="term" value="F:lipid binding"/>
    <property type="evidence" value="ECO:0007669"/>
    <property type="project" value="TreeGrafter"/>
</dbReference>
<accession>A0A0L8HSJ3</accession>
<dbReference type="GO" id="GO:0051666">
    <property type="term" value="P:actin cortical patch localization"/>
    <property type="evidence" value="ECO:0007669"/>
    <property type="project" value="InterPro"/>
</dbReference>
<evidence type="ECO:0000313" key="4">
    <source>
        <dbReference type="EMBL" id="KOF91715.1"/>
    </source>
</evidence>